<dbReference type="PRINTS" id="PR00261">
    <property type="entry name" value="LDLRECEPTOR"/>
</dbReference>
<comment type="caution">
    <text evidence="2">Lacks conserved residue(s) required for the propagation of feature annotation.</text>
</comment>
<dbReference type="SUPFAM" id="SSF57424">
    <property type="entry name" value="LDL receptor-like module"/>
    <property type="match status" value="2"/>
</dbReference>
<feature type="disulfide bond" evidence="2">
    <location>
        <begin position="242"/>
        <end position="257"/>
    </location>
</feature>
<sequence length="267" mass="27625">RPSSTTSQLQLTTPYYKRPNNKPSSSSPLLQLTTPTLVQRPGSKPATPLVNTIPAHSKGKPTPLKSGGAPGRPLRTPEPPTTTGAPATTPTFPPSTTSLATTTTGKPIEISSRPSQVVGSGPVLRLGDEWASTVSLGMPCATDRQCRARDPASRCLAGVCDCAIRSNSTTCSARNTGCHPGTFQCRATGQCISSHFVCDGRVDCADGSDEECDGGGGHCPPGTFRCWRSGGGGRCLSGAARCDGLRDCPHGEDEAACKDLSGSGKWL</sequence>
<feature type="compositionally biased region" description="Low complexity" evidence="3">
    <location>
        <begin position="1"/>
        <end position="13"/>
    </location>
</feature>
<protein>
    <recommendedName>
        <fullName evidence="5">EB domain-containing protein</fullName>
    </recommendedName>
</protein>
<feature type="non-terminal residue" evidence="4">
    <location>
        <position position="267"/>
    </location>
</feature>
<dbReference type="InterPro" id="IPR002172">
    <property type="entry name" value="LDrepeatLR_classA_rpt"/>
</dbReference>
<name>A0A1B6JZV7_9HEMI</name>
<feature type="non-terminal residue" evidence="4">
    <location>
        <position position="1"/>
    </location>
</feature>
<feature type="compositionally biased region" description="Low complexity" evidence="3">
    <location>
        <begin position="81"/>
        <end position="104"/>
    </location>
</feature>
<dbReference type="Pfam" id="PF00057">
    <property type="entry name" value="Ldl_recept_a"/>
    <property type="match status" value="2"/>
</dbReference>
<feature type="region of interest" description="Disordered" evidence="3">
    <location>
        <begin position="1"/>
        <end position="119"/>
    </location>
</feature>
<dbReference type="PROSITE" id="PS50068">
    <property type="entry name" value="LDLRA_2"/>
    <property type="match status" value="2"/>
</dbReference>
<keyword evidence="1 2" id="KW-1015">Disulfide bond</keyword>
<evidence type="ECO:0000256" key="3">
    <source>
        <dbReference type="SAM" id="MobiDB-lite"/>
    </source>
</evidence>
<dbReference type="AlphaFoldDB" id="A0A1B6JZV7"/>
<dbReference type="InterPro" id="IPR036055">
    <property type="entry name" value="LDL_receptor-like_sf"/>
</dbReference>
<dbReference type="Gene3D" id="4.10.400.10">
    <property type="entry name" value="Low-density Lipoprotein Receptor"/>
    <property type="match status" value="2"/>
</dbReference>
<gene>
    <name evidence="4" type="ORF">g.58207</name>
</gene>
<dbReference type="EMBL" id="GECU01002972">
    <property type="protein sequence ID" value="JAT04735.1"/>
    <property type="molecule type" value="Transcribed_RNA"/>
</dbReference>
<reference evidence="4" key="1">
    <citation type="submission" date="2015-11" db="EMBL/GenBank/DDBJ databases">
        <title>De novo transcriptome assembly of four potential Pierce s Disease insect vectors from Arizona vineyards.</title>
        <authorList>
            <person name="Tassone E.E."/>
        </authorList>
    </citation>
    <scope>NUCLEOTIDE SEQUENCE</scope>
</reference>
<dbReference type="CDD" id="cd00112">
    <property type="entry name" value="LDLa"/>
    <property type="match status" value="2"/>
</dbReference>
<feature type="compositionally biased region" description="Low complexity" evidence="3">
    <location>
        <begin position="23"/>
        <end position="37"/>
    </location>
</feature>
<dbReference type="PROSITE" id="PS01209">
    <property type="entry name" value="LDLRA_1"/>
    <property type="match status" value="2"/>
</dbReference>
<proteinExistence type="predicted"/>
<evidence type="ECO:0000313" key="4">
    <source>
        <dbReference type="EMBL" id="JAT04735.1"/>
    </source>
</evidence>
<dbReference type="PANTHER" id="PTHR39069">
    <property type="entry name" value="ECDYSONE-INDUCIBLE GENE E1, ISOFORM A"/>
    <property type="match status" value="1"/>
</dbReference>
<dbReference type="PANTHER" id="PTHR39069:SF1">
    <property type="entry name" value="ECDYSONE-INDUCIBLE GENE E1, ISOFORM A"/>
    <property type="match status" value="1"/>
</dbReference>
<evidence type="ECO:0008006" key="5">
    <source>
        <dbReference type="Google" id="ProtNLM"/>
    </source>
</evidence>
<accession>A0A1B6JZV7</accession>
<evidence type="ECO:0000256" key="2">
    <source>
        <dbReference type="PROSITE-ProRule" id="PRU00124"/>
    </source>
</evidence>
<dbReference type="SMART" id="SM00192">
    <property type="entry name" value="LDLa"/>
    <property type="match status" value="2"/>
</dbReference>
<dbReference type="InterPro" id="IPR023415">
    <property type="entry name" value="LDLR_class-A_CS"/>
</dbReference>
<evidence type="ECO:0000256" key="1">
    <source>
        <dbReference type="ARBA" id="ARBA00023157"/>
    </source>
</evidence>
<organism evidence="4">
    <name type="scientific">Homalodisca liturata</name>
    <dbReference type="NCBI Taxonomy" id="320908"/>
    <lineage>
        <taxon>Eukaryota</taxon>
        <taxon>Metazoa</taxon>
        <taxon>Ecdysozoa</taxon>
        <taxon>Arthropoda</taxon>
        <taxon>Hexapoda</taxon>
        <taxon>Insecta</taxon>
        <taxon>Pterygota</taxon>
        <taxon>Neoptera</taxon>
        <taxon>Paraneoptera</taxon>
        <taxon>Hemiptera</taxon>
        <taxon>Auchenorrhyncha</taxon>
        <taxon>Membracoidea</taxon>
        <taxon>Cicadellidae</taxon>
        <taxon>Cicadellinae</taxon>
        <taxon>Proconiini</taxon>
        <taxon>Homalodisca</taxon>
    </lineage>
</organism>